<dbReference type="RefSeq" id="WP_072695254.1">
    <property type="nucleotide sequence ID" value="NZ_FRDI01000002.1"/>
</dbReference>
<dbReference type="InterPro" id="IPR027417">
    <property type="entry name" value="P-loop_NTPase"/>
</dbReference>
<dbReference type="EMBL" id="FRDI01000002">
    <property type="protein sequence ID" value="SHN48556.1"/>
    <property type="molecule type" value="Genomic_DNA"/>
</dbReference>
<dbReference type="SUPFAM" id="SSF54862">
    <property type="entry name" value="4Fe-4S ferredoxins"/>
    <property type="match status" value="1"/>
</dbReference>
<name>A0A1M7RR22_9BACT</name>
<keyword evidence="6" id="KW-1185">Reference proteome</keyword>
<dbReference type="SUPFAM" id="SSF52540">
    <property type="entry name" value="P-loop containing nucleoside triphosphate hydrolases"/>
    <property type="match status" value="1"/>
</dbReference>
<organism evidence="5 6">
    <name type="scientific">Desulfovibrio litoralis DSM 11393</name>
    <dbReference type="NCBI Taxonomy" id="1121455"/>
    <lineage>
        <taxon>Bacteria</taxon>
        <taxon>Pseudomonadati</taxon>
        <taxon>Thermodesulfobacteriota</taxon>
        <taxon>Desulfovibrionia</taxon>
        <taxon>Desulfovibrionales</taxon>
        <taxon>Desulfovibrionaceae</taxon>
        <taxon>Desulfovibrio</taxon>
    </lineage>
</organism>
<proteinExistence type="predicted"/>
<protein>
    <submittedName>
        <fullName evidence="5">MinD superfamily P-loop ATPase, contains an inserted ferredoxin domain</fullName>
    </submittedName>
</protein>
<evidence type="ECO:0000313" key="6">
    <source>
        <dbReference type="Proteomes" id="UP000186469"/>
    </source>
</evidence>
<evidence type="ECO:0000256" key="2">
    <source>
        <dbReference type="ARBA" id="ARBA00023004"/>
    </source>
</evidence>
<dbReference type="Proteomes" id="UP000186469">
    <property type="component" value="Unassembled WGS sequence"/>
</dbReference>
<dbReference type="OrthoDB" id="9778602at2"/>
<dbReference type="PANTHER" id="PTHR43063:SF1">
    <property type="entry name" value="4FE-4S CLUSTER CONTAINING PARA FAMILY ATPASE PROTEIN"/>
    <property type="match status" value="1"/>
</dbReference>
<keyword evidence="1" id="KW-0479">Metal-binding</keyword>
<gene>
    <name evidence="5" type="ORF">SAMN02745728_00006</name>
</gene>
<keyword evidence="3" id="KW-0411">Iron-sulfur</keyword>
<dbReference type="GO" id="GO:0046872">
    <property type="term" value="F:metal ion binding"/>
    <property type="evidence" value="ECO:0007669"/>
    <property type="project" value="UniProtKB-KW"/>
</dbReference>
<dbReference type="InterPro" id="IPR017896">
    <property type="entry name" value="4Fe4S_Fe-S-bd"/>
</dbReference>
<dbReference type="Pfam" id="PF01656">
    <property type="entry name" value="CbiA"/>
    <property type="match status" value="1"/>
</dbReference>
<evidence type="ECO:0000256" key="3">
    <source>
        <dbReference type="ARBA" id="ARBA00023014"/>
    </source>
</evidence>
<keyword evidence="2" id="KW-0408">Iron</keyword>
<dbReference type="PROSITE" id="PS51379">
    <property type="entry name" value="4FE4S_FER_2"/>
    <property type="match status" value="2"/>
</dbReference>
<dbReference type="STRING" id="1121455.SAMN02745728_00006"/>
<dbReference type="GO" id="GO:0051536">
    <property type="term" value="F:iron-sulfur cluster binding"/>
    <property type="evidence" value="ECO:0007669"/>
    <property type="project" value="UniProtKB-KW"/>
</dbReference>
<dbReference type="PANTHER" id="PTHR43063">
    <property type="entry name" value="4FE-4S CLUSTER CONTAINING PARA FAMILY ATPASE PROTEIN"/>
    <property type="match status" value="1"/>
</dbReference>
<dbReference type="InterPro" id="IPR002586">
    <property type="entry name" value="CobQ/CobB/MinD/ParA_Nub-bd_dom"/>
</dbReference>
<evidence type="ECO:0000313" key="5">
    <source>
        <dbReference type="EMBL" id="SHN48556.1"/>
    </source>
</evidence>
<sequence length="300" mass="32700">MKLAVASGKGGAGKTMVSAALAMVWERPCVVVDADVEAPNLHLFLSPEMKESEPVYLEVPVLNKELCTLCGACRKLCKFGAIAKLGSSLNIFPDLCHGCGGCFEVCPELAFSVGQRELGTLETGTILSGKNLFIMGRSRIGESMTPPLLRAVYEHTNQLLKTYAQKDGELDVIIDSPPGVSCPAVTVARDADILLLVVEPTPFGFYDFKLAHQAFQNLNKPIGIVMNRVGIQGNEHGEKLVREYCLEYCLPIFMELPFERGVAEAYSQGVVISTLSFEWNKRFVVLAEALQRFAKGGTHV</sequence>
<dbReference type="Pfam" id="PF00037">
    <property type="entry name" value="Fer4"/>
    <property type="match status" value="2"/>
</dbReference>
<evidence type="ECO:0000256" key="1">
    <source>
        <dbReference type="ARBA" id="ARBA00022723"/>
    </source>
</evidence>
<feature type="domain" description="4Fe-4S ferredoxin-type" evidence="4">
    <location>
        <begin position="58"/>
        <end position="82"/>
    </location>
</feature>
<dbReference type="PROSITE" id="PS00198">
    <property type="entry name" value="4FE4S_FER_1"/>
    <property type="match status" value="1"/>
</dbReference>
<dbReference type="AlphaFoldDB" id="A0A1M7RR22"/>
<dbReference type="Gene3D" id="3.30.70.20">
    <property type="match status" value="1"/>
</dbReference>
<evidence type="ECO:0000259" key="4">
    <source>
        <dbReference type="PROSITE" id="PS51379"/>
    </source>
</evidence>
<dbReference type="Gene3D" id="3.40.50.300">
    <property type="entry name" value="P-loop containing nucleotide triphosphate hydrolases"/>
    <property type="match status" value="1"/>
</dbReference>
<accession>A0A1M7RR22</accession>
<dbReference type="InterPro" id="IPR017900">
    <property type="entry name" value="4Fe4S_Fe_S_CS"/>
</dbReference>
<feature type="domain" description="4Fe-4S ferredoxin-type" evidence="4">
    <location>
        <begin position="87"/>
        <end position="116"/>
    </location>
</feature>
<reference evidence="5 6" key="1">
    <citation type="submission" date="2016-12" db="EMBL/GenBank/DDBJ databases">
        <authorList>
            <person name="Song W.-J."/>
            <person name="Kurnit D.M."/>
        </authorList>
    </citation>
    <scope>NUCLEOTIDE SEQUENCE [LARGE SCALE GENOMIC DNA]</scope>
    <source>
        <strain evidence="5 6">DSM 11393</strain>
    </source>
</reference>